<keyword evidence="7" id="KW-0695">RNA-directed DNA polymerase</keyword>
<dbReference type="GO" id="GO:0016787">
    <property type="term" value="F:hydrolase activity"/>
    <property type="evidence" value="ECO:0007669"/>
    <property type="project" value="UniProtKB-KW"/>
</dbReference>
<evidence type="ECO:0000256" key="9">
    <source>
        <dbReference type="ARBA" id="ARBA00023172"/>
    </source>
</evidence>
<keyword evidence="9" id="KW-0233">DNA recombination</keyword>
<keyword evidence="8" id="KW-0808">Transferase</keyword>
<dbReference type="EMBL" id="LBMM01007768">
    <property type="protein sequence ID" value="KMQ89436.1"/>
    <property type="molecule type" value="Genomic_DNA"/>
</dbReference>
<dbReference type="GO" id="GO:0046872">
    <property type="term" value="F:metal ion binding"/>
    <property type="evidence" value="ECO:0007669"/>
    <property type="project" value="UniProtKB-KW"/>
</dbReference>
<feature type="domain" description="Integrase catalytic" evidence="11">
    <location>
        <begin position="1"/>
        <end position="151"/>
    </location>
</feature>
<evidence type="ECO:0000256" key="5">
    <source>
        <dbReference type="ARBA" id="ARBA00022842"/>
    </source>
</evidence>
<evidence type="ECO:0000256" key="2">
    <source>
        <dbReference type="ARBA" id="ARBA00022723"/>
    </source>
</evidence>
<dbReference type="PaxDb" id="67767-A0A0J7KGV0"/>
<dbReference type="PANTHER" id="PTHR42648">
    <property type="entry name" value="TRANSPOSASE, PUTATIVE-RELATED"/>
    <property type="match status" value="1"/>
</dbReference>
<evidence type="ECO:0000256" key="7">
    <source>
        <dbReference type="ARBA" id="ARBA00022918"/>
    </source>
</evidence>
<dbReference type="GO" id="GO:0003964">
    <property type="term" value="F:RNA-directed DNA polymerase activity"/>
    <property type="evidence" value="ECO:0007669"/>
    <property type="project" value="UniProtKB-KW"/>
</dbReference>
<protein>
    <submittedName>
        <fullName evidence="12">Retrotransposon unclassified</fullName>
    </submittedName>
</protein>
<dbReference type="AlphaFoldDB" id="A0A0J7KGV0"/>
<evidence type="ECO:0000313" key="12">
    <source>
        <dbReference type="EMBL" id="KMQ89436.1"/>
    </source>
</evidence>
<keyword evidence="2" id="KW-0479">Metal-binding</keyword>
<dbReference type="PANTHER" id="PTHR42648:SF11">
    <property type="entry name" value="TRANSPOSON TY4-P GAG-POL POLYPROTEIN"/>
    <property type="match status" value="1"/>
</dbReference>
<dbReference type="STRING" id="67767.A0A0J7KGV0"/>
<keyword evidence="3" id="KW-0255">Endonuclease</keyword>
<keyword evidence="4" id="KW-0378">Hydrolase</keyword>
<evidence type="ECO:0000313" key="13">
    <source>
        <dbReference type="Proteomes" id="UP000036403"/>
    </source>
</evidence>
<organism evidence="12 13">
    <name type="scientific">Lasius niger</name>
    <name type="common">Black garden ant</name>
    <dbReference type="NCBI Taxonomy" id="67767"/>
    <lineage>
        <taxon>Eukaryota</taxon>
        <taxon>Metazoa</taxon>
        <taxon>Ecdysozoa</taxon>
        <taxon>Arthropoda</taxon>
        <taxon>Hexapoda</taxon>
        <taxon>Insecta</taxon>
        <taxon>Pterygota</taxon>
        <taxon>Neoptera</taxon>
        <taxon>Endopterygota</taxon>
        <taxon>Hymenoptera</taxon>
        <taxon>Apocrita</taxon>
        <taxon>Aculeata</taxon>
        <taxon>Formicoidea</taxon>
        <taxon>Formicidae</taxon>
        <taxon>Formicinae</taxon>
        <taxon>Lasius</taxon>
        <taxon>Lasius</taxon>
    </lineage>
</organism>
<dbReference type="GO" id="GO:0004519">
    <property type="term" value="F:endonuclease activity"/>
    <property type="evidence" value="ECO:0007669"/>
    <property type="project" value="UniProtKB-KW"/>
</dbReference>
<keyword evidence="6" id="KW-0229">DNA integration</keyword>
<sequence length="240" mass="27760">MRVSSNGESKYFITFTDDCTRWTEVRLIKSKDQALEEFKAFKALVEKQHDAKIKTIQSDNGREYINKEFDEYLKEQGIRRQLTTAYTPEQNGVAERKNRTLVDSARCLLLQSGLPPSFWAEAIATANYIRNRCPTKKLDGRTPHEAWKGNTPVVSHFREFGCKVFCLDKTFTRGKFDAKSKEGIFIGYAEQSKGFRIWLPESKKIEITRDVRFLENNSRTPKVPSEDFYPEGAPQDRPVD</sequence>
<name>A0A0J7KGV0_LASNI</name>
<keyword evidence="13" id="KW-1185">Reference proteome</keyword>
<dbReference type="GO" id="GO:0003676">
    <property type="term" value="F:nucleic acid binding"/>
    <property type="evidence" value="ECO:0007669"/>
    <property type="project" value="InterPro"/>
</dbReference>
<keyword evidence="8" id="KW-0239">DNA-directed DNA polymerase</keyword>
<evidence type="ECO:0000256" key="8">
    <source>
        <dbReference type="ARBA" id="ARBA00022932"/>
    </source>
</evidence>
<evidence type="ECO:0000259" key="11">
    <source>
        <dbReference type="PROSITE" id="PS50994"/>
    </source>
</evidence>
<feature type="region of interest" description="Disordered" evidence="10">
    <location>
        <begin position="216"/>
        <end position="240"/>
    </location>
</feature>
<dbReference type="GO" id="GO:0003887">
    <property type="term" value="F:DNA-directed DNA polymerase activity"/>
    <property type="evidence" value="ECO:0007669"/>
    <property type="project" value="UniProtKB-KW"/>
</dbReference>
<dbReference type="Gene3D" id="3.30.420.10">
    <property type="entry name" value="Ribonuclease H-like superfamily/Ribonuclease H"/>
    <property type="match status" value="1"/>
</dbReference>
<reference evidence="12 13" key="1">
    <citation type="submission" date="2015-04" db="EMBL/GenBank/DDBJ databases">
        <title>Lasius niger genome sequencing.</title>
        <authorList>
            <person name="Konorov E.A."/>
            <person name="Nikitin M.A."/>
            <person name="Kirill M.V."/>
            <person name="Chang P."/>
        </authorList>
    </citation>
    <scope>NUCLEOTIDE SEQUENCE [LARGE SCALE GENOMIC DNA]</scope>
    <source>
        <tissue evidence="12">Whole</tissue>
    </source>
</reference>
<dbReference type="InterPro" id="IPR039537">
    <property type="entry name" value="Retrotran_Ty1/copia-like"/>
</dbReference>
<dbReference type="SUPFAM" id="SSF53098">
    <property type="entry name" value="Ribonuclease H-like"/>
    <property type="match status" value="1"/>
</dbReference>
<gene>
    <name evidence="12" type="ORF">RF55_10938</name>
</gene>
<proteinExistence type="predicted"/>
<evidence type="ECO:0000256" key="1">
    <source>
        <dbReference type="ARBA" id="ARBA00022722"/>
    </source>
</evidence>
<dbReference type="InterPro" id="IPR036397">
    <property type="entry name" value="RNaseH_sf"/>
</dbReference>
<evidence type="ECO:0000256" key="6">
    <source>
        <dbReference type="ARBA" id="ARBA00022908"/>
    </source>
</evidence>
<evidence type="ECO:0000256" key="10">
    <source>
        <dbReference type="SAM" id="MobiDB-lite"/>
    </source>
</evidence>
<accession>A0A0J7KGV0</accession>
<dbReference type="Pfam" id="PF25597">
    <property type="entry name" value="SH3_retrovirus"/>
    <property type="match status" value="1"/>
</dbReference>
<dbReference type="Pfam" id="PF00665">
    <property type="entry name" value="rve"/>
    <property type="match status" value="1"/>
</dbReference>
<dbReference type="InterPro" id="IPR001584">
    <property type="entry name" value="Integrase_cat-core"/>
</dbReference>
<keyword evidence="5" id="KW-0460">Magnesium</keyword>
<dbReference type="GO" id="GO:0015074">
    <property type="term" value="P:DNA integration"/>
    <property type="evidence" value="ECO:0007669"/>
    <property type="project" value="UniProtKB-KW"/>
</dbReference>
<dbReference type="InterPro" id="IPR057670">
    <property type="entry name" value="SH3_retrovirus"/>
</dbReference>
<dbReference type="GO" id="GO:0006310">
    <property type="term" value="P:DNA recombination"/>
    <property type="evidence" value="ECO:0007669"/>
    <property type="project" value="UniProtKB-KW"/>
</dbReference>
<dbReference type="PROSITE" id="PS50994">
    <property type="entry name" value="INTEGRASE"/>
    <property type="match status" value="1"/>
</dbReference>
<dbReference type="InterPro" id="IPR012337">
    <property type="entry name" value="RNaseH-like_sf"/>
</dbReference>
<dbReference type="OrthoDB" id="7997998at2759"/>
<dbReference type="Proteomes" id="UP000036403">
    <property type="component" value="Unassembled WGS sequence"/>
</dbReference>
<evidence type="ECO:0000256" key="3">
    <source>
        <dbReference type="ARBA" id="ARBA00022759"/>
    </source>
</evidence>
<keyword evidence="8" id="KW-0548">Nucleotidyltransferase</keyword>
<comment type="caution">
    <text evidence="12">The sequence shown here is derived from an EMBL/GenBank/DDBJ whole genome shotgun (WGS) entry which is preliminary data.</text>
</comment>
<evidence type="ECO:0000256" key="4">
    <source>
        <dbReference type="ARBA" id="ARBA00022801"/>
    </source>
</evidence>
<keyword evidence="1" id="KW-0540">Nuclease</keyword>